<dbReference type="EMBL" id="JAKKSL010000004">
    <property type="protein sequence ID" value="MCI2285123.1"/>
    <property type="molecule type" value="Genomic_DNA"/>
</dbReference>
<dbReference type="InterPro" id="IPR007829">
    <property type="entry name" value="TM2"/>
</dbReference>
<comment type="subcellular location">
    <subcellularLocation>
        <location evidence="1">Membrane</location>
        <topology evidence="1">Multi-pass membrane protein</topology>
    </subcellularLocation>
</comment>
<organism evidence="6 7">
    <name type="scientific">Colwellia maritima</name>
    <dbReference type="NCBI Taxonomy" id="2912588"/>
    <lineage>
        <taxon>Bacteria</taxon>
        <taxon>Pseudomonadati</taxon>
        <taxon>Pseudomonadota</taxon>
        <taxon>Gammaproteobacteria</taxon>
        <taxon>Alteromonadales</taxon>
        <taxon>Colwelliaceae</taxon>
        <taxon>Colwellia</taxon>
    </lineage>
</organism>
<keyword evidence="7" id="KW-1185">Reference proteome</keyword>
<evidence type="ECO:0000256" key="1">
    <source>
        <dbReference type="ARBA" id="ARBA00004141"/>
    </source>
</evidence>
<name>A0ABS9X4F5_9GAMM</name>
<dbReference type="RefSeq" id="WP_242287817.1">
    <property type="nucleotide sequence ID" value="NZ_JAKKSL010000004.1"/>
</dbReference>
<keyword evidence="4" id="KW-0472">Membrane</keyword>
<reference evidence="6" key="1">
    <citation type="submission" date="2022-01" db="EMBL/GenBank/DDBJ databases">
        <title>Colwellia maritima, isolated from seawater.</title>
        <authorList>
            <person name="Kristyanto S."/>
            <person name="Jung J."/>
            <person name="Jeon C.O."/>
        </authorList>
    </citation>
    <scope>NUCLEOTIDE SEQUENCE</scope>
    <source>
        <strain evidence="6">MSW7</strain>
    </source>
</reference>
<dbReference type="Pfam" id="PF05154">
    <property type="entry name" value="TM2"/>
    <property type="match status" value="1"/>
</dbReference>
<evidence type="ECO:0000256" key="4">
    <source>
        <dbReference type="ARBA" id="ARBA00023136"/>
    </source>
</evidence>
<comment type="caution">
    <text evidence="6">The sequence shown here is derived from an EMBL/GenBank/DDBJ whole genome shotgun (WGS) entry which is preliminary data.</text>
</comment>
<evidence type="ECO:0000313" key="6">
    <source>
        <dbReference type="EMBL" id="MCI2285123.1"/>
    </source>
</evidence>
<feature type="domain" description="TM2" evidence="5">
    <location>
        <begin position="46"/>
        <end position="81"/>
    </location>
</feature>
<sequence>MKRVRSKEALRLEENQLRARVAALTVEQKRQYYTQELEQIKDPDTYAALNWFFVAGLHHFYLGKWPQGILNIILMAIGVGLCIISPCALYGMALIIFVFLIELPQLFNSENVISQYNNELIKKLLMQFEQND</sequence>
<keyword evidence="2" id="KW-0812">Transmembrane</keyword>
<evidence type="ECO:0000256" key="3">
    <source>
        <dbReference type="ARBA" id="ARBA00022989"/>
    </source>
</evidence>
<accession>A0ABS9X4F5</accession>
<evidence type="ECO:0000313" key="7">
    <source>
        <dbReference type="Proteomes" id="UP001139646"/>
    </source>
</evidence>
<proteinExistence type="predicted"/>
<keyword evidence="3" id="KW-1133">Transmembrane helix</keyword>
<evidence type="ECO:0000259" key="5">
    <source>
        <dbReference type="Pfam" id="PF05154"/>
    </source>
</evidence>
<dbReference type="Proteomes" id="UP001139646">
    <property type="component" value="Unassembled WGS sequence"/>
</dbReference>
<protein>
    <submittedName>
        <fullName evidence="6">TM2 domain-containing protein</fullName>
    </submittedName>
</protein>
<evidence type="ECO:0000256" key="2">
    <source>
        <dbReference type="ARBA" id="ARBA00022692"/>
    </source>
</evidence>
<gene>
    <name evidence="6" type="ORF">L3081_19200</name>
</gene>